<evidence type="ECO:0000313" key="1">
    <source>
        <dbReference type="EMBL" id="MFB9530025.1"/>
    </source>
</evidence>
<organism evidence="1 2">
    <name type="scientific">Nonomuraea roseola</name>
    <dbReference type="NCBI Taxonomy" id="46179"/>
    <lineage>
        <taxon>Bacteria</taxon>
        <taxon>Bacillati</taxon>
        <taxon>Actinomycetota</taxon>
        <taxon>Actinomycetes</taxon>
        <taxon>Streptosporangiales</taxon>
        <taxon>Streptosporangiaceae</taxon>
        <taxon>Nonomuraea</taxon>
    </lineage>
</organism>
<proteinExistence type="predicted"/>
<dbReference type="GO" id="GO:0016787">
    <property type="term" value="F:hydrolase activity"/>
    <property type="evidence" value="ECO:0007669"/>
    <property type="project" value="UniProtKB-KW"/>
</dbReference>
<comment type="caution">
    <text evidence="1">The sequence shown here is derived from an EMBL/GenBank/DDBJ whole genome shotgun (WGS) entry which is preliminary data.</text>
</comment>
<name>A0ABV5Q3I5_9ACTN</name>
<dbReference type="Gene3D" id="3.40.50.1820">
    <property type="entry name" value="alpha/beta hydrolase"/>
    <property type="match status" value="1"/>
</dbReference>
<dbReference type="InterPro" id="IPR029058">
    <property type="entry name" value="AB_hydrolase_fold"/>
</dbReference>
<dbReference type="PANTHER" id="PTHR48098:SF6">
    <property type="entry name" value="FERRI-BACILLIBACTIN ESTERASE BESA"/>
    <property type="match status" value="1"/>
</dbReference>
<accession>A0ABV5Q3I5</accession>
<sequence length="436" mass="46723">MIDILKGVASRALGNSRDVFVYLPPGYDASAGPHPVVILHDGQHVFAGAGLSPSWRLDETLDDLIGRGLLPPLVAVGVSNAGDQRGAEYSHEVAYPRDPHASPRGELYERFLIEELLPLLRSRYALTDDPGATAVMGSSMGGLVSYHLAFRRPDVFGLAAVLSPFLVFVDPETLAETPVFRRFDERGPRRLWLDIGGMEGLIMVRPVRELAGHLVEVAGYAPDDELRYHHDPLAPHHEDAWARRAGSALLHLFGRPSPLVSVTAPDGSTAVGQVFDAAPIGERADGSRSSVLGGPLTWTPEDLLERVGPALLAGARPGTAEVVTRAGTSLVTVVEGEADALLEVTIEVPRGTPPDDTVYFSGLVTGEKAPGVRHGSWRLPRGIGLNGTVGRGWRCDGLDADGAVIRAPFIHEDDRHLRVRVAGWSDPAHDDPHKGA</sequence>
<dbReference type="RefSeq" id="WP_346125333.1">
    <property type="nucleotide sequence ID" value="NZ_BAAAXC010000015.1"/>
</dbReference>
<dbReference type="PANTHER" id="PTHR48098">
    <property type="entry name" value="ENTEROCHELIN ESTERASE-RELATED"/>
    <property type="match status" value="1"/>
</dbReference>
<reference evidence="1 2" key="1">
    <citation type="submission" date="2024-09" db="EMBL/GenBank/DDBJ databases">
        <authorList>
            <person name="Sun Q."/>
            <person name="Mori K."/>
        </authorList>
    </citation>
    <scope>NUCLEOTIDE SEQUENCE [LARGE SCALE GENOMIC DNA]</scope>
    <source>
        <strain evidence="1 2">JCM 3323</strain>
    </source>
</reference>
<dbReference type="Pfam" id="PF00756">
    <property type="entry name" value="Esterase"/>
    <property type="match status" value="1"/>
</dbReference>
<dbReference type="SUPFAM" id="SSF53474">
    <property type="entry name" value="alpha/beta-Hydrolases"/>
    <property type="match status" value="1"/>
</dbReference>
<evidence type="ECO:0000313" key="2">
    <source>
        <dbReference type="Proteomes" id="UP001589646"/>
    </source>
</evidence>
<keyword evidence="1" id="KW-0378">Hydrolase</keyword>
<protein>
    <submittedName>
        <fullName evidence="1">Alpha/beta hydrolase</fullName>
    </submittedName>
</protein>
<dbReference type="InterPro" id="IPR050583">
    <property type="entry name" value="Mycobacterial_A85_antigen"/>
</dbReference>
<gene>
    <name evidence="1" type="ORF">ACFFRN_25785</name>
</gene>
<dbReference type="Proteomes" id="UP001589646">
    <property type="component" value="Unassembled WGS sequence"/>
</dbReference>
<dbReference type="InterPro" id="IPR000801">
    <property type="entry name" value="Esterase-like"/>
</dbReference>
<keyword evidence="2" id="KW-1185">Reference proteome</keyword>
<dbReference type="EMBL" id="JBHMCE010000008">
    <property type="protein sequence ID" value="MFB9530025.1"/>
    <property type="molecule type" value="Genomic_DNA"/>
</dbReference>